<proteinExistence type="predicted"/>
<evidence type="ECO:0000313" key="2">
    <source>
        <dbReference type="EMBL" id="CAA9541108.1"/>
    </source>
</evidence>
<sequence length="918" mass="99909">MTPLRLRRAALLLLAPGLLLTPAAHAALAKPRPVSPANGARSEALPAFGWMPVKGADHYEFQIAPDGQFRSQVHGVRERVLKTRNLYATVGVAVPDGDYWWRTRAVAVDGTPSRWSVQRRIVKSWAAGGALVWPEDGAALTYPDTPMTLRWTPVRRAAKYLIEVAKDPEFATIVFDGGKPQETAATEYTVLAALPAGTYWWRVTPLDAKKNRGAPSRAQSFVWRWSNQKPTIKPVTDVQPDLASVFDPRFAWNAVPGAVSYEVEVSSSQDWAPSSRVCCTDKTTGLSLYPKKLFANNDYYWRVRAFDVDGNAGVWSDTGSFVKDFANLKISNLTLRSPEDAVLPTGSRTGVPIVGWDPVPGASAYEVQVGPHQNGTCDYSATNRSETWDVKTATAYWTPLATGLRVQPPLRPTNIQIGQDILKGLVANHSYCVRVRALSDRDTANGEVYGPYTELEPSGRRPSFTYDGNPSGGAAPCNPCDGLVAAGDYLAPGTGVSRDRAPLLTWRPTRAAGTDNALPARYFVIVARDRELTKIVDYAFTEIPAYAPRVGPNPRTFSEETTTFYWVAIPARNPDGGGTSSAIGDLLARQAAFDKRTAPPTPLPSSREQDHQTLSWSLVPWARSYRVQVAIDAQFANLIDDVETNATAFTSERTYPAAPRLYWRVRAMDENKLQFAWSAVQEFVQDLPAPAPLADKSAGDDIPTMRWRPVPGAVSYDLHVEQPDGVAKDFPRIRSSAATFVRHYGTGAWRWRVRANFPDTRTTQTPGPYSPTSVYVRTTSAPLGVANGSRVRGGVLFTWLPKDGSVAYRVEVSERPDFARLLEPAARTDATSYAPTLASPGAMLGGTIWWRVAAVDEGGNVGKFSAPVKIALARGMRVTVSGRPGVGRSTTLAVVVRTGSGQAVRGAVVRVSGAGIRP</sequence>
<dbReference type="InterPro" id="IPR013783">
    <property type="entry name" value="Ig-like_fold"/>
</dbReference>
<feature type="non-terminal residue" evidence="2">
    <location>
        <position position="918"/>
    </location>
</feature>
<evidence type="ECO:0000256" key="1">
    <source>
        <dbReference type="SAM" id="SignalP"/>
    </source>
</evidence>
<organism evidence="2">
    <name type="scientific">uncultured Thermoleophilia bacterium</name>
    <dbReference type="NCBI Taxonomy" id="1497501"/>
    <lineage>
        <taxon>Bacteria</taxon>
        <taxon>Bacillati</taxon>
        <taxon>Actinomycetota</taxon>
        <taxon>Thermoleophilia</taxon>
        <taxon>environmental samples</taxon>
    </lineage>
</organism>
<dbReference type="Gene3D" id="2.60.40.10">
    <property type="entry name" value="Immunoglobulins"/>
    <property type="match status" value="5"/>
</dbReference>
<accession>A0A6J4U588</accession>
<dbReference type="EMBL" id="CADCWC010000282">
    <property type="protein sequence ID" value="CAA9541108.1"/>
    <property type="molecule type" value="Genomic_DNA"/>
</dbReference>
<reference evidence="2" key="1">
    <citation type="submission" date="2020-02" db="EMBL/GenBank/DDBJ databases">
        <authorList>
            <person name="Meier V. D."/>
        </authorList>
    </citation>
    <scope>NUCLEOTIDE SEQUENCE</scope>
    <source>
        <strain evidence="2">AVDCRST_MAG79</strain>
    </source>
</reference>
<gene>
    <name evidence="2" type="ORF">AVDCRST_MAG79-1871</name>
</gene>
<name>A0A6J4U588_9ACTN</name>
<feature type="chain" id="PRO_5027107035" description="Fibronectin type-III domain-containing protein" evidence="1">
    <location>
        <begin position="27"/>
        <end position="918"/>
    </location>
</feature>
<dbReference type="GO" id="GO:0005975">
    <property type="term" value="P:carbohydrate metabolic process"/>
    <property type="evidence" value="ECO:0007669"/>
    <property type="project" value="UniProtKB-ARBA"/>
</dbReference>
<evidence type="ECO:0008006" key="3">
    <source>
        <dbReference type="Google" id="ProtNLM"/>
    </source>
</evidence>
<keyword evidence="1" id="KW-0732">Signal</keyword>
<feature type="signal peptide" evidence="1">
    <location>
        <begin position="1"/>
        <end position="26"/>
    </location>
</feature>
<dbReference type="AlphaFoldDB" id="A0A6J4U588"/>
<protein>
    <recommendedName>
        <fullName evidence="3">Fibronectin type-III domain-containing protein</fullName>
    </recommendedName>
</protein>